<comment type="caution">
    <text evidence="1">The sequence shown here is derived from an EMBL/GenBank/DDBJ whole genome shotgun (WGS) entry which is preliminary data.</text>
</comment>
<organism evidence="1 2">
    <name type="scientific">Camellia lanceoleosa</name>
    <dbReference type="NCBI Taxonomy" id="1840588"/>
    <lineage>
        <taxon>Eukaryota</taxon>
        <taxon>Viridiplantae</taxon>
        <taxon>Streptophyta</taxon>
        <taxon>Embryophyta</taxon>
        <taxon>Tracheophyta</taxon>
        <taxon>Spermatophyta</taxon>
        <taxon>Magnoliopsida</taxon>
        <taxon>eudicotyledons</taxon>
        <taxon>Gunneridae</taxon>
        <taxon>Pentapetalae</taxon>
        <taxon>asterids</taxon>
        <taxon>Ericales</taxon>
        <taxon>Theaceae</taxon>
        <taxon>Camellia</taxon>
    </lineage>
</organism>
<name>A0ACC0HTS9_9ERIC</name>
<evidence type="ECO:0000313" key="1">
    <source>
        <dbReference type="EMBL" id="KAI8016982.1"/>
    </source>
</evidence>
<protein>
    <submittedName>
        <fullName evidence="1">Uncharacterized protein</fullName>
    </submittedName>
</protein>
<sequence>MEEEKRHEAVRNLLDLTAIETDEPITIGYSLSLFSGERLKKEAKPMIRWDRESKKLFTVKMDRSGGHRKNIEYATCFSEAISEGLLWENEDHIRELAELIKLGFVLEFDEGAIEFLMKTQNLQLFLEDDRFISSAFPTDD</sequence>
<gene>
    <name evidence="1" type="ORF">LOK49_LG04G02318</name>
</gene>
<evidence type="ECO:0000313" key="2">
    <source>
        <dbReference type="Proteomes" id="UP001060215"/>
    </source>
</evidence>
<reference evidence="1 2" key="1">
    <citation type="journal article" date="2022" name="Plant J.">
        <title>Chromosome-level genome of Camellia lanceoleosa provides a valuable resource for understanding genome evolution and self-incompatibility.</title>
        <authorList>
            <person name="Gong W."/>
            <person name="Xiao S."/>
            <person name="Wang L."/>
            <person name="Liao Z."/>
            <person name="Chang Y."/>
            <person name="Mo W."/>
            <person name="Hu G."/>
            <person name="Li W."/>
            <person name="Zhao G."/>
            <person name="Zhu H."/>
            <person name="Hu X."/>
            <person name="Ji K."/>
            <person name="Xiang X."/>
            <person name="Song Q."/>
            <person name="Yuan D."/>
            <person name="Jin S."/>
            <person name="Zhang L."/>
        </authorList>
    </citation>
    <scope>NUCLEOTIDE SEQUENCE [LARGE SCALE GENOMIC DNA]</scope>
    <source>
        <strain evidence="1">SQ_2022a</strain>
    </source>
</reference>
<accession>A0ACC0HTS9</accession>
<dbReference type="Proteomes" id="UP001060215">
    <property type="component" value="Chromosome 2"/>
</dbReference>
<keyword evidence="2" id="KW-1185">Reference proteome</keyword>
<proteinExistence type="predicted"/>
<dbReference type="EMBL" id="CM045759">
    <property type="protein sequence ID" value="KAI8016982.1"/>
    <property type="molecule type" value="Genomic_DNA"/>
</dbReference>